<dbReference type="Gene3D" id="3.60.21.10">
    <property type="match status" value="1"/>
</dbReference>
<dbReference type="SUPFAM" id="SSF56300">
    <property type="entry name" value="Metallo-dependent phosphatases"/>
    <property type="match status" value="1"/>
</dbReference>
<dbReference type="InterPro" id="IPR050535">
    <property type="entry name" value="DNA_Repair-Maintenance_Comp"/>
</dbReference>
<name>A0A7W9J3J2_9ACTN</name>
<dbReference type="AlphaFoldDB" id="A0A7W9J3J2"/>
<comment type="caution">
    <text evidence="3">The sequence shown here is derived from an EMBL/GenBank/DDBJ whole genome shotgun (WGS) entry which is preliminary data.</text>
</comment>
<dbReference type="PIRSF" id="PIRSF033093">
    <property type="entry name" value="UCP_ML1119"/>
    <property type="match status" value="1"/>
</dbReference>
<dbReference type="InterPro" id="IPR004843">
    <property type="entry name" value="Calcineurin-like_PHP"/>
</dbReference>
<dbReference type="PANTHER" id="PTHR30337">
    <property type="entry name" value="COMPONENT OF ATP-DEPENDENT DSDNA EXONUCLEASE"/>
    <property type="match status" value="1"/>
</dbReference>
<accession>A0A7W9J3J2</accession>
<dbReference type="Pfam" id="PF00149">
    <property type="entry name" value="Metallophos"/>
    <property type="match status" value="1"/>
</dbReference>
<keyword evidence="3" id="KW-0269">Exonuclease</keyword>
<reference evidence="3 4" key="1">
    <citation type="submission" date="2020-08" db="EMBL/GenBank/DDBJ databases">
        <title>Sequencing the genomes of 1000 actinobacteria strains.</title>
        <authorList>
            <person name="Klenk H.-P."/>
        </authorList>
    </citation>
    <scope>NUCLEOTIDE SEQUENCE [LARGE SCALE GENOMIC DNA]</scope>
    <source>
        <strain evidence="3 4">DSM 28967</strain>
    </source>
</reference>
<evidence type="ECO:0000259" key="2">
    <source>
        <dbReference type="Pfam" id="PF00149"/>
    </source>
</evidence>
<keyword evidence="4" id="KW-1185">Reference proteome</keyword>
<feature type="compositionally biased region" description="Gly residues" evidence="1">
    <location>
        <begin position="170"/>
        <end position="180"/>
    </location>
</feature>
<dbReference type="Proteomes" id="UP000549971">
    <property type="component" value="Unassembled WGS sequence"/>
</dbReference>
<dbReference type="InterPro" id="IPR029052">
    <property type="entry name" value="Metallo-depent_PP-like"/>
</dbReference>
<feature type="domain" description="Calcineurin-like phosphoesterase" evidence="2">
    <location>
        <begin position="6"/>
        <end position="97"/>
    </location>
</feature>
<protein>
    <submittedName>
        <fullName evidence="3">DNA repair exonuclease SbcCD nuclease subunit</fullName>
    </submittedName>
</protein>
<dbReference type="GO" id="GO:0004527">
    <property type="term" value="F:exonuclease activity"/>
    <property type="evidence" value="ECO:0007669"/>
    <property type="project" value="UniProtKB-KW"/>
</dbReference>
<keyword evidence="3" id="KW-0378">Hydrolase</keyword>
<feature type="compositionally biased region" description="Low complexity" evidence="1">
    <location>
        <begin position="158"/>
        <end position="169"/>
    </location>
</feature>
<evidence type="ECO:0000256" key="1">
    <source>
        <dbReference type="SAM" id="MobiDB-lite"/>
    </source>
</evidence>
<dbReference type="PANTHER" id="PTHR30337:SF0">
    <property type="entry name" value="NUCLEASE SBCCD SUBUNIT D"/>
    <property type="match status" value="1"/>
</dbReference>
<proteinExistence type="predicted"/>
<dbReference type="EMBL" id="JACHMY010000001">
    <property type="protein sequence ID" value="MBB5834684.1"/>
    <property type="molecule type" value="Genomic_DNA"/>
</dbReference>
<gene>
    <name evidence="3" type="ORF">HDA39_001418</name>
</gene>
<sequence length="403" mass="43271">MDESITFLHSSDWQLGMMRRFLGPDGQARWGQARLDAVARIGEVAERTGARFLVVTGDVFEHNQVERQTILRACEALKRIPVPVVLLPGNHDALEPGSLWTSAQWAAHKPDHVRVVTDERPFEVVPGVEIVGAPWRSRRPVSDPAAPGYAGLEPVAQSAKSRATSSSTGGAKGSGTGGAKGAQPAVRRILLAHGQLTSLSGGMSDVPTIDQAALEAAVEDGRLQYVGLGDRHSMTEVTERIWFSGTQEVTAPEETHPGNVLAVTLTGDAITVEPQRVGAWHMVEHHAELDGEESLKALEDWFAELPDKERTYVRLAADGSLPLPLMSRLDATLDALGEVFASVEKWPKFWTVRPAPEAADLDALQLSGPARAAMEELRQALAGGDEAAGAALTLMHRLARDAG</sequence>
<keyword evidence="3" id="KW-0540">Nuclease</keyword>
<dbReference type="RefSeq" id="WP_184794417.1">
    <property type="nucleotide sequence ID" value="NZ_JACHMY010000001.1"/>
</dbReference>
<feature type="region of interest" description="Disordered" evidence="1">
    <location>
        <begin position="137"/>
        <end position="182"/>
    </location>
</feature>
<evidence type="ECO:0000313" key="4">
    <source>
        <dbReference type="Proteomes" id="UP000549971"/>
    </source>
</evidence>
<organism evidence="3 4">
    <name type="scientific">Kribbella italica</name>
    <dbReference type="NCBI Taxonomy" id="1540520"/>
    <lineage>
        <taxon>Bacteria</taxon>
        <taxon>Bacillati</taxon>
        <taxon>Actinomycetota</taxon>
        <taxon>Actinomycetes</taxon>
        <taxon>Propionibacteriales</taxon>
        <taxon>Kribbellaceae</taxon>
        <taxon>Kribbella</taxon>
    </lineage>
</organism>
<evidence type="ECO:0000313" key="3">
    <source>
        <dbReference type="EMBL" id="MBB5834684.1"/>
    </source>
</evidence>
<dbReference type="InterPro" id="IPR014577">
    <property type="entry name" value="UCP033093_metalloPase"/>
</dbReference>